<evidence type="ECO:0000256" key="2">
    <source>
        <dbReference type="ARBA" id="ARBA00022679"/>
    </source>
</evidence>
<feature type="region of interest" description="Disordered" evidence="4">
    <location>
        <begin position="102"/>
        <end position="126"/>
    </location>
</feature>
<accession>K8EYE2</accession>
<dbReference type="InterPro" id="IPR005522">
    <property type="entry name" value="IPK"/>
</dbReference>
<dbReference type="GeneID" id="19018143"/>
<dbReference type="InterPro" id="IPR038286">
    <property type="entry name" value="IPK_sf"/>
</dbReference>
<dbReference type="EMBL" id="FO082278">
    <property type="protein sequence ID" value="CCO14283.1"/>
    <property type="molecule type" value="Genomic_DNA"/>
</dbReference>
<gene>
    <name evidence="5" type="ORF">Bathy01g04080</name>
</gene>
<evidence type="ECO:0000256" key="4">
    <source>
        <dbReference type="SAM" id="MobiDB-lite"/>
    </source>
</evidence>
<dbReference type="Pfam" id="PF03770">
    <property type="entry name" value="IPK"/>
    <property type="match status" value="1"/>
</dbReference>
<evidence type="ECO:0008006" key="7">
    <source>
        <dbReference type="Google" id="ProtNLM"/>
    </source>
</evidence>
<evidence type="ECO:0000256" key="1">
    <source>
        <dbReference type="ARBA" id="ARBA00007374"/>
    </source>
</evidence>
<protein>
    <recommendedName>
        <fullName evidence="7">Kinase</fullName>
    </recommendedName>
</protein>
<feature type="region of interest" description="Disordered" evidence="4">
    <location>
        <begin position="350"/>
        <end position="377"/>
    </location>
</feature>
<reference evidence="5 6" key="1">
    <citation type="submission" date="2011-10" db="EMBL/GenBank/DDBJ databases">
        <authorList>
            <person name="Genoscope - CEA"/>
        </authorList>
    </citation>
    <scope>NUCLEOTIDE SEQUENCE [LARGE SCALE GENOMIC DNA]</scope>
    <source>
        <strain evidence="5 6">RCC 1105</strain>
    </source>
</reference>
<feature type="compositionally biased region" description="Low complexity" evidence="4">
    <location>
        <begin position="358"/>
        <end position="368"/>
    </location>
</feature>
<evidence type="ECO:0000313" key="6">
    <source>
        <dbReference type="Proteomes" id="UP000198341"/>
    </source>
</evidence>
<keyword evidence="2" id="KW-0808">Transferase</keyword>
<keyword evidence="3" id="KW-0418">Kinase</keyword>
<proteinExistence type="inferred from homology"/>
<dbReference type="KEGG" id="bpg:Bathy01g04080"/>
<evidence type="ECO:0000313" key="5">
    <source>
        <dbReference type="EMBL" id="CCO14283.1"/>
    </source>
</evidence>
<evidence type="ECO:0000256" key="3">
    <source>
        <dbReference type="ARBA" id="ARBA00022777"/>
    </source>
</evidence>
<dbReference type="GO" id="GO:0032958">
    <property type="term" value="P:inositol phosphate biosynthetic process"/>
    <property type="evidence" value="ECO:0007669"/>
    <property type="project" value="InterPro"/>
</dbReference>
<dbReference type="RefSeq" id="XP_007515404.1">
    <property type="nucleotide sequence ID" value="XM_007515342.1"/>
</dbReference>
<dbReference type="AlphaFoldDB" id="K8EYE2"/>
<sequence>MSSLLPSVVRNTTTMINKRKCCAIVLLLLFLVKLVAFAFVAMTFGGKHAREFARQFALLPSSSSSTMRTTITKRYDEDNDNFEEDVLVYERREDEMFRRETDDGFFDDENNNDGKRRRRKKNVNDDDNDEFCNGNAAIAVYASSNEDEYARKVRLKCSIGSFRAHACFNPKRIKTDEAHVARAFREEKFKGESVFIESGSRYVIEDNDGKVEEYASVLVCKKSSGAKCESVDDALPICREETRGKKLTRLALKAATDAARFGFLGKGVKARKFRPVPSEHALMKQMNGERRQETCFFKEVVAEIKRGCDVGESVKNDENDEEESDGLNELVRGGYLVGFKGVAMVKKVKPDTDECRSGESSSSTSSSDDNSEDDGEDASSFVAEKKLEFLVIEDITRGIQNASIVDVDVSGAPASVCRYCSLDVKNFRLGDGITSGDRFFWKREARCVSSKISDVFENVVLNARSFLGEAADGKIFAALLKTEVENIVELMRKQRFVEFTDSSLLLAYGLCPKTGKPKVRARVIDFGHATWQSIASSQNTLPSNKPWTLSKSVDSSKFTCGAEELMHRLDYIATGKPAPKRCLAACLNYCDASKAEGGYSCRSRAKKDENPIGEEKEKNCPWEFKSDYYS</sequence>
<dbReference type="Proteomes" id="UP000198341">
    <property type="component" value="Chromosome 1"/>
</dbReference>
<dbReference type="GO" id="GO:0016301">
    <property type="term" value="F:kinase activity"/>
    <property type="evidence" value="ECO:0007669"/>
    <property type="project" value="UniProtKB-KW"/>
</dbReference>
<dbReference type="Gene3D" id="3.30.470.160">
    <property type="entry name" value="Inositol polyphosphate kinase"/>
    <property type="match status" value="1"/>
</dbReference>
<keyword evidence="6" id="KW-1185">Reference proteome</keyword>
<comment type="similarity">
    <text evidence="1">Belongs to the inositol phosphokinase (IPK) family.</text>
</comment>
<dbReference type="SUPFAM" id="SSF56104">
    <property type="entry name" value="SAICAR synthase-like"/>
    <property type="match status" value="1"/>
</dbReference>
<organism evidence="5 6">
    <name type="scientific">Bathycoccus prasinos</name>
    <dbReference type="NCBI Taxonomy" id="41875"/>
    <lineage>
        <taxon>Eukaryota</taxon>
        <taxon>Viridiplantae</taxon>
        <taxon>Chlorophyta</taxon>
        <taxon>Mamiellophyceae</taxon>
        <taxon>Mamiellales</taxon>
        <taxon>Bathycoccaceae</taxon>
        <taxon>Bathycoccus</taxon>
    </lineage>
</organism>
<name>K8EYE2_9CHLO</name>